<evidence type="ECO:0008006" key="4">
    <source>
        <dbReference type="Google" id="ProtNLM"/>
    </source>
</evidence>
<evidence type="ECO:0000313" key="2">
    <source>
        <dbReference type="EMBL" id="CAD6266791.1"/>
    </source>
</evidence>
<comment type="caution">
    <text evidence="2">The sequence shown here is derived from an EMBL/GenBank/DDBJ whole genome shotgun (WGS) entry which is preliminary data.</text>
</comment>
<protein>
    <recommendedName>
        <fullName evidence="4">Myb/SANT-like domain-containing protein</fullName>
    </recommendedName>
</protein>
<organism evidence="2 3">
    <name type="scientific">Miscanthus lutarioriparius</name>
    <dbReference type="NCBI Taxonomy" id="422564"/>
    <lineage>
        <taxon>Eukaryota</taxon>
        <taxon>Viridiplantae</taxon>
        <taxon>Streptophyta</taxon>
        <taxon>Embryophyta</taxon>
        <taxon>Tracheophyta</taxon>
        <taxon>Spermatophyta</taxon>
        <taxon>Magnoliopsida</taxon>
        <taxon>Liliopsida</taxon>
        <taxon>Poales</taxon>
        <taxon>Poaceae</taxon>
        <taxon>PACMAD clade</taxon>
        <taxon>Panicoideae</taxon>
        <taxon>Andropogonodae</taxon>
        <taxon>Andropogoneae</taxon>
        <taxon>Saccharinae</taxon>
        <taxon>Miscanthus</taxon>
    </lineage>
</organism>
<evidence type="ECO:0000313" key="3">
    <source>
        <dbReference type="Proteomes" id="UP000604825"/>
    </source>
</evidence>
<accession>A0A811R9T7</accession>
<dbReference type="EMBL" id="CAJGYO010000014">
    <property type="protein sequence ID" value="CAD6266791.1"/>
    <property type="molecule type" value="Genomic_DNA"/>
</dbReference>
<feature type="region of interest" description="Disordered" evidence="1">
    <location>
        <begin position="197"/>
        <end position="239"/>
    </location>
</feature>
<reference evidence="2" key="1">
    <citation type="submission" date="2020-10" db="EMBL/GenBank/DDBJ databases">
        <authorList>
            <person name="Han B."/>
            <person name="Lu T."/>
            <person name="Zhao Q."/>
            <person name="Huang X."/>
            <person name="Zhao Y."/>
        </authorList>
    </citation>
    <scope>NUCLEOTIDE SEQUENCE</scope>
</reference>
<dbReference type="AlphaFoldDB" id="A0A811R9T7"/>
<evidence type="ECO:0000256" key="1">
    <source>
        <dbReference type="SAM" id="MobiDB-lite"/>
    </source>
</evidence>
<dbReference type="Proteomes" id="UP000604825">
    <property type="component" value="Unassembled WGS sequence"/>
</dbReference>
<gene>
    <name evidence="2" type="ORF">NCGR_LOCUS50096</name>
</gene>
<keyword evidence="3" id="KW-1185">Reference proteome</keyword>
<dbReference type="OrthoDB" id="686674at2759"/>
<dbReference type="PANTHER" id="PTHR47127">
    <property type="entry name" value="10A19I.15"/>
    <property type="match status" value="1"/>
</dbReference>
<sequence>MASVPCAGQGGFVVASDVLEELISGGTTAPVVASASASAAAPVAAGIGADAAAVVVDPGGGGGVRAMRWSNNTSGFVLRRMAALVTDGSRPDKVFKDKDVNHVAKALKDWCGEVVSPTQVYNHLRKWRQKWAKDDITHAIMLDHEHYLGHTKDHPKDAEYLNTPIRFYTEMEAIFGNALATGRFALGSGEALGQNQADSAAAKVDGHPLTPLTGDKAPTAPAEGSKATEVPCSGVGGKRKRGNFSEEEILMLTNMSDAVNNVANALRETGPTHVDANLYLAVIEMLGFSEEALIVAYTFLLDNKAQGRGFVNMTDAHRTIWLQTFLAKNYFM</sequence>
<name>A0A811R9T7_9POAL</name>
<proteinExistence type="predicted"/>